<gene>
    <name evidence="3" type="ORF">A2822_00455</name>
</gene>
<accession>A0A1G2HVS6</accession>
<dbReference type="EMBL" id="MHOP01000002">
    <property type="protein sequence ID" value="OGZ66654.1"/>
    <property type="molecule type" value="Genomic_DNA"/>
</dbReference>
<dbReference type="Pfam" id="PF14321">
    <property type="entry name" value="DUF4382"/>
    <property type="match status" value="1"/>
</dbReference>
<organism evidence="3 4">
    <name type="scientific">Candidatus Staskawiczbacteria bacterium RIFCSPHIGHO2_01_FULL_41_41</name>
    <dbReference type="NCBI Taxonomy" id="1802203"/>
    <lineage>
        <taxon>Bacteria</taxon>
        <taxon>Candidatus Staskawicziibacteriota</taxon>
    </lineage>
</organism>
<feature type="domain" description="DUF4382" evidence="2">
    <location>
        <begin position="51"/>
        <end position="187"/>
    </location>
</feature>
<protein>
    <recommendedName>
        <fullName evidence="2">DUF4382 domain-containing protein</fullName>
    </recommendedName>
</protein>
<dbReference type="AlphaFoldDB" id="A0A1G2HVS6"/>
<keyword evidence="1" id="KW-0812">Transmembrane</keyword>
<feature type="transmembrane region" description="Helical" evidence="1">
    <location>
        <begin position="6"/>
        <end position="25"/>
    </location>
</feature>
<evidence type="ECO:0000259" key="2">
    <source>
        <dbReference type="Pfam" id="PF14321"/>
    </source>
</evidence>
<comment type="caution">
    <text evidence="3">The sequence shown here is derived from an EMBL/GenBank/DDBJ whole genome shotgun (WGS) entry which is preliminary data.</text>
</comment>
<evidence type="ECO:0000313" key="3">
    <source>
        <dbReference type="EMBL" id="OGZ66654.1"/>
    </source>
</evidence>
<sequence length="253" mass="26725">MNNKGLIIGIIVVVVAALIGGWWWMMSGANTGQISNNTNQTGTQNTNNAEGTLYVNFTDAAVNMGNVSTVNMTVDKVYVHSQTQGWVTVSTTPQTFSLLALKAAGKTAVMAKTNVKADTYDQVWFHITAVAITETGKTAKQATLPSADFKMAGAVKVVNGASSTATLDVLADQSIYKTDKGEFIFAPVVEFEGRQSATVNVDADNMATITNGMVNSNTTAGMDINGEVKANFKLDLNSKIEINGGVISVKSVI</sequence>
<keyword evidence="1" id="KW-0472">Membrane</keyword>
<evidence type="ECO:0000313" key="4">
    <source>
        <dbReference type="Proteomes" id="UP000178774"/>
    </source>
</evidence>
<dbReference type="Proteomes" id="UP000178774">
    <property type="component" value="Unassembled WGS sequence"/>
</dbReference>
<dbReference type="InterPro" id="IPR025491">
    <property type="entry name" value="DUF4382"/>
</dbReference>
<keyword evidence="1" id="KW-1133">Transmembrane helix</keyword>
<reference evidence="3 4" key="1">
    <citation type="journal article" date="2016" name="Nat. Commun.">
        <title>Thousands of microbial genomes shed light on interconnected biogeochemical processes in an aquifer system.</title>
        <authorList>
            <person name="Anantharaman K."/>
            <person name="Brown C.T."/>
            <person name="Hug L.A."/>
            <person name="Sharon I."/>
            <person name="Castelle C.J."/>
            <person name="Probst A.J."/>
            <person name="Thomas B.C."/>
            <person name="Singh A."/>
            <person name="Wilkins M.J."/>
            <person name="Karaoz U."/>
            <person name="Brodie E.L."/>
            <person name="Williams K.H."/>
            <person name="Hubbard S.S."/>
            <person name="Banfield J.F."/>
        </authorList>
    </citation>
    <scope>NUCLEOTIDE SEQUENCE [LARGE SCALE GENOMIC DNA]</scope>
</reference>
<proteinExistence type="predicted"/>
<name>A0A1G2HVS6_9BACT</name>
<evidence type="ECO:0000256" key="1">
    <source>
        <dbReference type="SAM" id="Phobius"/>
    </source>
</evidence>